<dbReference type="SUPFAM" id="SSF54862">
    <property type="entry name" value="4Fe-4S ferredoxins"/>
    <property type="match status" value="2"/>
</dbReference>
<accession>N6V0H4</accession>
<dbReference type="Gene3D" id="3.30.70.20">
    <property type="match status" value="3"/>
</dbReference>
<feature type="domain" description="4Fe-4S ferredoxin-type" evidence="5">
    <location>
        <begin position="8"/>
        <end position="33"/>
    </location>
</feature>
<gene>
    <name evidence="6" type="ORF">J422_05788</name>
</gene>
<dbReference type="Pfam" id="PF13237">
    <property type="entry name" value="Fer4_10"/>
    <property type="match status" value="2"/>
</dbReference>
<proteinExistence type="predicted"/>
<protein>
    <submittedName>
        <fullName evidence="6">Polyferredoxin MvhB</fullName>
    </submittedName>
</protein>
<evidence type="ECO:0000256" key="4">
    <source>
        <dbReference type="ARBA" id="ARBA00023014"/>
    </source>
</evidence>
<keyword evidence="2" id="KW-0479">Metal-binding</keyword>
<dbReference type="GO" id="GO:0046872">
    <property type="term" value="F:metal ion binding"/>
    <property type="evidence" value="ECO:0007669"/>
    <property type="project" value="UniProtKB-KW"/>
</dbReference>
<dbReference type="InterPro" id="IPR050157">
    <property type="entry name" value="PSI_iron-sulfur_center"/>
</dbReference>
<reference evidence="6 7" key="1">
    <citation type="journal article" date="2013" name="Genome Announc.">
        <title>Draft Genome Sequence of a Highly Flagellated, Fast-Swimming Archaeon, Methanocaldococcus villosus Strain KIN24-T80 (DSM 22612).</title>
        <authorList>
            <person name="Thennarasu S."/>
            <person name="Polireddy D."/>
            <person name="Antony A."/>
            <person name="Yada M.R."/>
            <person name="Algarawi S."/>
            <person name="Sivakumar N."/>
        </authorList>
    </citation>
    <scope>NUCLEOTIDE SEQUENCE [LARGE SCALE GENOMIC DNA]</scope>
    <source>
        <strain evidence="6 7">KIN24-T80</strain>
    </source>
</reference>
<dbReference type="STRING" id="1069083.GCA_000371805_01248"/>
<feature type="domain" description="4Fe-4S ferredoxin-type" evidence="5">
    <location>
        <begin position="37"/>
        <end position="66"/>
    </location>
</feature>
<keyword evidence="1" id="KW-0004">4Fe-4S</keyword>
<evidence type="ECO:0000313" key="7">
    <source>
        <dbReference type="Proteomes" id="UP000053695"/>
    </source>
</evidence>
<feature type="domain" description="4Fe-4S ferredoxin-type" evidence="5">
    <location>
        <begin position="109"/>
        <end position="136"/>
    </location>
</feature>
<dbReference type="EMBL" id="APMM01000044">
    <property type="protein sequence ID" value="ENN95823.1"/>
    <property type="molecule type" value="Genomic_DNA"/>
</dbReference>
<evidence type="ECO:0000259" key="5">
    <source>
        <dbReference type="PROSITE" id="PS51379"/>
    </source>
</evidence>
<keyword evidence="4" id="KW-0411">Iron-sulfur</keyword>
<evidence type="ECO:0000313" key="6">
    <source>
        <dbReference type="EMBL" id="ENN95823.1"/>
    </source>
</evidence>
<evidence type="ECO:0000256" key="1">
    <source>
        <dbReference type="ARBA" id="ARBA00022485"/>
    </source>
</evidence>
<dbReference type="GO" id="GO:0016491">
    <property type="term" value="F:oxidoreductase activity"/>
    <property type="evidence" value="ECO:0007669"/>
    <property type="project" value="UniProtKB-ARBA"/>
</dbReference>
<evidence type="ECO:0000256" key="2">
    <source>
        <dbReference type="ARBA" id="ARBA00022723"/>
    </source>
</evidence>
<dbReference type="InterPro" id="IPR017896">
    <property type="entry name" value="4Fe4S_Fe-S-bd"/>
</dbReference>
<dbReference type="InterPro" id="IPR017900">
    <property type="entry name" value="4Fe4S_Fe_S_CS"/>
</dbReference>
<comment type="caution">
    <text evidence="6">The sequence shown here is derived from an EMBL/GenBank/DDBJ whole genome shotgun (WGS) entry which is preliminary data.</text>
</comment>
<organism evidence="6 7">
    <name type="scientific">Methanocaldococcus villosus KIN24-T80</name>
    <dbReference type="NCBI Taxonomy" id="1069083"/>
    <lineage>
        <taxon>Archaea</taxon>
        <taxon>Methanobacteriati</taxon>
        <taxon>Methanobacteriota</taxon>
        <taxon>Methanomada group</taxon>
        <taxon>Methanococci</taxon>
        <taxon>Methanococcales</taxon>
        <taxon>Methanocaldococcaceae</taxon>
        <taxon>Methanocaldococcus</taxon>
    </lineage>
</organism>
<dbReference type="PROSITE" id="PS00198">
    <property type="entry name" value="4FE4S_FER_1"/>
    <property type="match status" value="2"/>
</dbReference>
<dbReference type="AlphaFoldDB" id="N6V0H4"/>
<sequence>MNIIFNKREIIVREDKCLKCLECLIVCPTGAIEEGKYIVEINKNKCVFCGRCEKTCKFNAISIIKLRFENFKITEVKKYEDIYINYNRCVGCLVCLKNCPFNAITTKNDKIDIIKDKCNLCGKCEEVCPSEAIKLR</sequence>
<dbReference type="PROSITE" id="PS51379">
    <property type="entry name" value="4FE4S_FER_2"/>
    <property type="match status" value="4"/>
</dbReference>
<dbReference type="Proteomes" id="UP000053695">
    <property type="component" value="Unassembled WGS sequence"/>
</dbReference>
<dbReference type="GO" id="GO:0051539">
    <property type="term" value="F:4 iron, 4 sulfur cluster binding"/>
    <property type="evidence" value="ECO:0007669"/>
    <property type="project" value="UniProtKB-KW"/>
</dbReference>
<dbReference type="PATRIC" id="fig|1069083.5.peg.1128"/>
<dbReference type="PANTHER" id="PTHR24960:SF85">
    <property type="entry name" value="POLYFERREDOXIN PROTEIN VHUB"/>
    <property type="match status" value="1"/>
</dbReference>
<dbReference type="CDD" id="cd10549">
    <property type="entry name" value="MtMvhB_like"/>
    <property type="match status" value="1"/>
</dbReference>
<dbReference type="PANTHER" id="PTHR24960">
    <property type="entry name" value="PHOTOSYSTEM I IRON-SULFUR CENTER-RELATED"/>
    <property type="match status" value="1"/>
</dbReference>
<evidence type="ECO:0000256" key="3">
    <source>
        <dbReference type="ARBA" id="ARBA00023004"/>
    </source>
</evidence>
<keyword evidence="7" id="KW-1185">Reference proteome</keyword>
<feature type="domain" description="4Fe-4S ferredoxin-type" evidence="5">
    <location>
        <begin position="80"/>
        <end position="108"/>
    </location>
</feature>
<keyword evidence="3" id="KW-0408">Iron</keyword>
<name>N6V0H4_9EURY</name>